<evidence type="ECO:0000313" key="2">
    <source>
        <dbReference type="EMBL" id="NVO78277.1"/>
    </source>
</evidence>
<feature type="transmembrane region" description="Helical" evidence="1">
    <location>
        <begin position="427"/>
        <end position="444"/>
    </location>
</feature>
<dbReference type="EMBL" id="JABXYJ010000005">
    <property type="protein sequence ID" value="NVO78277.1"/>
    <property type="molecule type" value="Genomic_DNA"/>
</dbReference>
<keyword evidence="1" id="KW-0812">Transmembrane</keyword>
<organism evidence="2 3">
    <name type="scientific">Undibacterium oligocarboniphilum</name>
    <dbReference type="NCBI Taxonomy" id="666702"/>
    <lineage>
        <taxon>Bacteria</taxon>
        <taxon>Pseudomonadati</taxon>
        <taxon>Pseudomonadota</taxon>
        <taxon>Betaproteobacteria</taxon>
        <taxon>Burkholderiales</taxon>
        <taxon>Oxalobacteraceae</taxon>
        <taxon>Undibacterium</taxon>
    </lineage>
</organism>
<dbReference type="InterPro" id="IPR021830">
    <property type="entry name" value="DUF3422"/>
</dbReference>
<accession>A0A850QGZ9</accession>
<name>A0A850QGZ9_9BURK</name>
<comment type="caution">
    <text evidence="2">The sequence shown here is derived from an EMBL/GenBank/DDBJ whole genome shotgun (WGS) entry which is preliminary data.</text>
</comment>
<proteinExistence type="predicted"/>
<keyword evidence="3" id="KW-1185">Reference proteome</keyword>
<keyword evidence="1" id="KW-0472">Membrane</keyword>
<sequence>MALNYTHINHPLRIPLAAEIHSRPSLRLRSPELLTHFAIFTHDEGESGADNLSQQLAILTDFCTHFGVAAPAAGAKYFFHDFGRFRLKWECHTEFATYSFLDNPDESGAEAAPSLKQVERIFDQVPLRHVPQQWLASLEGKVMVAAHVALISATKFWAGPANLLHGVFEGGVLVGSKVIERGEVWTDFLIQADGFSRFIVCDQDFLDQQPGRTIQRILEIETYRMMALLGLPQAQAAAPVLSAIENELVQLTAAMTVASGQQGELSDTDAEQKMLREIIDLAARIEKLVLENSYRFSASKAYFSLVNARIDELRESRIEGIPTIAEFMERRLAPAMHTCEAIVRRQEALAARIAHTNDLLRTRVGIVQEQQNRKILQSMNQRAAQQLRLQQAVEGLSVAAISYYVAGLFSYAGKGLKALGVNINPDMLTGLLIPVIALAVWWGLRRMHKSLH</sequence>
<gene>
    <name evidence="2" type="ORF">HV832_10585</name>
</gene>
<dbReference type="AlphaFoldDB" id="A0A850QGZ9"/>
<feature type="transmembrane region" description="Helical" evidence="1">
    <location>
        <begin position="392"/>
        <end position="412"/>
    </location>
</feature>
<protein>
    <submittedName>
        <fullName evidence="2">DUF3422 domain-containing protein</fullName>
    </submittedName>
</protein>
<evidence type="ECO:0000256" key="1">
    <source>
        <dbReference type="SAM" id="Phobius"/>
    </source>
</evidence>
<evidence type="ECO:0000313" key="3">
    <source>
        <dbReference type="Proteomes" id="UP000588051"/>
    </source>
</evidence>
<keyword evidence="1" id="KW-1133">Transmembrane helix</keyword>
<reference evidence="2 3" key="1">
    <citation type="submission" date="2020-06" db="EMBL/GenBank/DDBJ databases">
        <authorList>
            <person name="Qiu C."/>
            <person name="Liu Z."/>
        </authorList>
    </citation>
    <scope>NUCLEOTIDE SEQUENCE [LARGE SCALE GENOMIC DNA]</scope>
    <source>
        <strain evidence="2 3">EM 1</strain>
    </source>
</reference>
<dbReference type="Pfam" id="PF11902">
    <property type="entry name" value="DUF3422"/>
    <property type="match status" value="1"/>
</dbReference>
<dbReference type="Proteomes" id="UP000588051">
    <property type="component" value="Unassembled WGS sequence"/>
</dbReference>
<dbReference type="RefSeq" id="WP_176803799.1">
    <property type="nucleotide sequence ID" value="NZ_JABXYJ010000005.1"/>
</dbReference>